<evidence type="ECO:0000256" key="1">
    <source>
        <dbReference type="ARBA" id="ARBA00022801"/>
    </source>
</evidence>
<evidence type="ECO:0000313" key="3">
    <source>
        <dbReference type="EMBL" id="KAG5650114.1"/>
    </source>
</evidence>
<dbReference type="AlphaFoldDB" id="A0A9P7KHS8"/>
<keyword evidence="4" id="KW-1185">Reference proteome</keyword>
<dbReference type="InterPro" id="IPR049492">
    <property type="entry name" value="BD-FAE-like_dom"/>
</dbReference>
<reference evidence="3" key="1">
    <citation type="submission" date="2021-02" db="EMBL/GenBank/DDBJ databases">
        <authorList>
            <person name="Nieuwenhuis M."/>
            <person name="Van De Peppel L.J.J."/>
        </authorList>
    </citation>
    <scope>NUCLEOTIDE SEQUENCE</scope>
    <source>
        <strain evidence="3">D49</strain>
    </source>
</reference>
<dbReference type="Pfam" id="PF20434">
    <property type="entry name" value="BD-FAE"/>
    <property type="match status" value="1"/>
</dbReference>
<dbReference type="Gene3D" id="3.40.50.1820">
    <property type="entry name" value="alpha/beta hydrolase"/>
    <property type="match status" value="1"/>
</dbReference>
<accession>A0A9P7KHS8</accession>
<dbReference type="PANTHER" id="PTHR48081:SF33">
    <property type="entry name" value="KYNURENINE FORMAMIDASE"/>
    <property type="match status" value="1"/>
</dbReference>
<dbReference type="EMBL" id="JABCKI010000549">
    <property type="protein sequence ID" value="KAG5650114.1"/>
    <property type="molecule type" value="Genomic_DNA"/>
</dbReference>
<evidence type="ECO:0000259" key="2">
    <source>
        <dbReference type="Pfam" id="PF20434"/>
    </source>
</evidence>
<dbReference type="GO" id="GO:0016787">
    <property type="term" value="F:hydrolase activity"/>
    <property type="evidence" value="ECO:0007669"/>
    <property type="project" value="UniProtKB-KW"/>
</dbReference>
<organism evidence="3 4">
    <name type="scientific">Sphagnurus paluster</name>
    <dbReference type="NCBI Taxonomy" id="117069"/>
    <lineage>
        <taxon>Eukaryota</taxon>
        <taxon>Fungi</taxon>
        <taxon>Dikarya</taxon>
        <taxon>Basidiomycota</taxon>
        <taxon>Agaricomycotina</taxon>
        <taxon>Agaricomycetes</taxon>
        <taxon>Agaricomycetidae</taxon>
        <taxon>Agaricales</taxon>
        <taxon>Tricholomatineae</taxon>
        <taxon>Lyophyllaceae</taxon>
        <taxon>Sphagnurus</taxon>
    </lineage>
</organism>
<evidence type="ECO:0000313" key="4">
    <source>
        <dbReference type="Proteomes" id="UP000717328"/>
    </source>
</evidence>
<sequence length="311" mass="34209">MEKIASFESKKIHDIVEPTVEVFFQLLEEKRAIIEETPRKTFKYGPTDRHQLDVYYPNKPNTSEKTPILVWIYGGGFVSGDRQMAAPLDLGYACLGSYFARHGFIVVIPDYRLAPGTVFPDSTEDVRDALLWTIKNPEQLMTANTPIPDTEGIFFMGHSAGAVHAFSALVIPGPPETLAAIRSSVAGAILCAGPHHMERIDSWDVGFLQQAGEIHWGGEEGLKKNTPLGLLNSATNETIAGLPRMAIVVGENEPEWLLDVNDDFREALEARTGEKPTKIIALGHNHISTNYALGTGQGETWAEDVIAWINS</sequence>
<dbReference type="OrthoDB" id="433474at2759"/>
<dbReference type="SUPFAM" id="SSF53474">
    <property type="entry name" value="alpha/beta-Hydrolases"/>
    <property type="match status" value="1"/>
</dbReference>
<gene>
    <name evidence="3" type="ORF">H0H81_000621</name>
</gene>
<protein>
    <recommendedName>
        <fullName evidence="2">BD-FAE-like domain-containing protein</fullName>
    </recommendedName>
</protein>
<comment type="caution">
    <text evidence="3">The sequence shown here is derived from an EMBL/GenBank/DDBJ whole genome shotgun (WGS) entry which is preliminary data.</text>
</comment>
<feature type="domain" description="BD-FAE-like" evidence="2">
    <location>
        <begin position="52"/>
        <end position="163"/>
    </location>
</feature>
<dbReference type="InterPro" id="IPR029058">
    <property type="entry name" value="AB_hydrolase_fold"/>
</dbReference>
<reference evidence="3" key="2">
    <citation type="submission" date="2021-10" db="EMBL/GenBank/DDBJ databases">
        <title>Phylogenomics reveals ancestral predisposition of the termite-cultivated fungus Termitomyces towards a domesticated lifestyle.</title>
        <authorList>
            <person name="Auxier B."/>
            <person name="Grum-Grzhimaylo A."/>
            <person name="Cardenas M.E."/>
            <person name="Lodge J.D."/>
            <person name="Laessoe T."/>
            <person name="Pedersen O."/>
            <person name="Smith M.E."/>
            <person name="Kuyper T.W."/>
            <person name="Franco-Molano E.A."/>
            <person name="Baroni T.J."/>
            <person name="Aanen D.K."/>
        </authorList>
    </citation>
    <scope>NUCLEOTIDE SEQUENCE</scope>
    <source>
        <strain evidence="3">D49</strain>
    </source>
</reference>
<dbReference type="Proteomes" id="UP000717328">
    <property type="component" value="Unassembled WGS sequence"/>
</dbReference>
<dbReference type="PANTHER" id="PTHR48081">
    <property type="entry name" value="AB HYDROLASE SUPERFAMILY PROTEIN C4A8.06C"/>
    <property type="match status" value="1"/>
</dbReference>
<proteinExistence type="predicted"/>
<name>A0A9P7KHS8_9AGAR</name>
<keyword evidence="1" id="KW-0378">Hydrolase</keyword>
<dbReference type="InterPro" id="IPR050300">
    <property type="entry name" value="GDXG_lipolytic_enzyme"/>
</dbReference>